<evidence type="ECO:0000259" key="2">
    <source>
        <dbReference type="Pfam" id="PF01523"/>
    </source>
</evidence>
<accession>A0A538SQ02</accession>
<comment type="caution">
    <text evidence="3">The sequence shown here is derived from an EMBL/GenBank/DDBJ whole genome shotgun (WGS) entry which is preliminary data.</text>
</comment>
<proteinExistence type="inferred from homology"/>
<dbReference type="InterPro" id="IPR036059">
    <property type="entry name" value="TldD/PmbA_sf"/>
</dbReference>
<name>A0A538SQ02_UNCEI</name>
<gene>
    <name evidence="3" type="ORF">E6K72_08380</name>
</gene>
<sequence>MAEADRADAILEAQDHSLTRFANNEIHQNVTARDHALTLRVVVGRRTGVATTHRLDSSALSQLADRALAIARVSPEDPDLPEPAALEAIPPLAAFETETAASTPEARAEAVGPVLSAARDAGLNAAGALSTTSALLAV</sequence>
<dbReference type="Proteomes" id="UP000317716">
    <property type="component" value="Unassembled WGS sequence"/>
</dbReference>
<protein>
    <recommendedName>
        <fullName evidence="2">Metalloprotease TldD/E N-terminal domain-containing protein</fullName>
    </recommendedName>
</protein>
<dbReference type="InterPro" id="IPR002510">
    <property type="entry name" value="Metalloprtase-TldD/E_N"/>
</dbReference>
<organism evidence="3 4">
    <name type="scientific">Eiseniibacteriota bacterium</name>
    <dbReference type="NCBI Taxonomy" id="2212470"/>
    <lineage>
        <taxon>Bacteria</taxon>
        <taxon>Candidatus Eiseniibacteriota</taxon>
    </lineage>
</organism>
<dbReference type="PANTHER" id="PTHR43666">
    <property type="entry name" value="TLDD PROTEIN"/>
    <property type="match status" value="1"/>
</dbReference>
<evidence type="ECO:0000256" key="1">
    <source>
        <dbReference type="ARBA" id="ARBA00005836"/>
    </source>
</evidence>
<dbReference type="PANTHER" id="PTHR43666:SF1">
    <property type="entry name" value="CONSERVED PROTEIN"/>
    <property type="match status" value="1"/>
</dbReference>
<evidence type="ECO:0000313" key="3">
    <source>
        <dbReference type="EMBL" id="TMQ53454.1"/>
    </source>
</evidence>
<dbReference type="InterPro" id="IPR035068">
    <property type="entry name" value="TldD/PmbA_N"/>
</dbReference>
<feature type="non-terminal residue" evidence="3">
    <location>
        <position position="138"/>
    </location>
</feature>
<comment type="similarity">
    <text evidence="1">Belongs to the peptidase U62 family.</text>
</comment>
<dbReference type="GO" id="GO:0008237">
    <property type="term" value="F:metallopeptidase activity"/>
    <property type="evidence" value="ECO:0007669"/>
    <property type="project" value="InterPro"/>
</dbReference>
<feature type="domain" description="Metalloprotease TldD/E N-terminal" evidence="2">
    <location>
        <begin position="7"/>
        <end position="71"/>
    </location>
</feature>
<dbReference type="GO" id="GO:0006508">
    <property type="term" value="P:proteolysis"/>
    <property type="evidence" value="ECO:0007669"/>
    <property type="project" value="InterPro"/>
</dbReference>
<evidence type="ECO:0000313" key="4">
    <source>
        <dbReference type="Proteomes" id="UP000317716"/>
    </source>
</evidence>
<reference evidence="3 4" key="1">
    <citation type="journal article" date="2019" name="Nat. Microbiol.">
        <title>Mediterranean grassland soil C-N compound turnover is dependent on rainfall and depth, and is mediated by genomically divergent microorganisms.</title>
        <authorList>
            <person name="Diamond S."/>
            <person name="Andeer P.F."/>
            <person name="Li Z."/>
            <person name="Crits-Christoph A."/>
            <person name="Burstein D."/>
            <person name="Anantharaman K."/>
            <person name="Lane K.R."/>
            <person name="Thomas B.C."/>
            <person name="Pan C."/>
            <person name="Northen T.R."/>
            <person name="Banfield J.F."/>
        </authorList>
    </citation>
    <scope>NUCLEOTIDE SEQUENCE [LARGE SCALE GENOMIC DNA]</scope>
    <source>
        <strain evidence="3">WS_2</strain>
    </source>
</reference>
<dbReference type="SUPFAM" id="SSF111283">
    <property type="entry name" value="Putative modulator of DNA gyrase, PmbA/TldD"/>
    <property type="match status" value="1"/>
</dbReference>
<dbReference type="EMBL" id="VBOS01000298">
    <property type="protein sequence ID" value="TMQ53454.1"/>
    <property type="molecule type" value="Genomic_DNA"/>
</dbReference>
<dbReference type="AlphaFoldDB" id="A0A538SQ02"/>
<dbReference type="Gene3D" id="3.30.2290.10">
    <property type="entry name" value="PmbA/TldD superfamily"/>
    <property type="match status" value="1"/>
</dbReference>
<dbReference type="Pfam" id="PF01523">
    <property type="entry name" value="PmbA_TldD_1st"/>
    <property type="match status" value="1"/>
</dbReference>